<dbReference type="Pfam" id="PF00797">
    <property type="entry name" value="Acetyltransf_2"/>
    <property type="match status" value="1"/>
</dbReference>
<proteinExistence type="inferred from homology"/>
<comment type="similarity">
    <text evidence="1">Belongs to the arylamine N-acetyltransferase family.</text>
</comment>
<dbReference type="InterPro" id="IPR038765">
    <property type="entry name" value="Papain-like_cys_pep_sf"/>
</dbReference>
<evidence type="ECO:0000313" key="2">
    <source>
        <dbReference type="EMBL" id="RYO87143.1"/>
    </source>
</evidence>
<dbReference type="SUPFAM" id="SSF54001">
    <property type="entry name" value="Cysteine proteinases"/>
    <property type="match status" value="1"/>
</dbReference>
<dbReference type="Proteomes" id="UP000294003">
    <property type="component" value="Unassembled WGS sequence"/>
</dbReference>
<name>A0ABY0H7W8_9PEZI</name>
<dbReference type="PANTHER" id="PTHR11786">
    <property type="entry name" value="N-HYDROXYARYLAMINE O-ACETYLTRANSFERASE"/>
    <property type="match status" value="1"/>
</dbReference>
<evidence type="ECO:0000313" key="3">
    <source>
        <dbReference type="Proteomes" id="UP000294003"/>
    </source>
</evidence>
<dbReference type="EMBL" id="QJNS01000104">
    <property type="protein sequence ID" value="RYO87143.1"/>
    <property type="molecule type" value="Genomic_DNA"/>
</dbReference>
<gene>
    <name evidence="2" type="ORF">DL762_004347</name>
</gene>
<evidence type="ECO:0000256" key="1">
    <source>
        <dbReference type="ARBA" id="ARBA00006547"/>
    </source>
</evidence>
<sequence length="277" mass="31461">MISTVPYDNLSLHYNPTHSISIDPQHLFQKIVANKRGGGGYCMEIAILYNHMLVGLGFDAYTAGVRTRPRIQGVPEGDFPGWVHILSIVAFPDGSKYHVDAGFGGDGATLPVPLIGGLAHYNLGAQEIRLVRDWMPTQRKRTEDAKLWIYRYRNSPESAWNSFYAFAELEFTQADFEVINWWTGHNPGFYQALTVLLIKFLRREGENGQQGICGKRMLVNDLVKENLGGRTRVVHECKSEEERIEVLDRYFGIRLTEEEELGIRGGWATELSRRELS</sequence>
<accession>A0ABY0H7W8</accession>
<keyword evidence="3" id="KW-1185">Reference proteome</keyword>
<dbReference type="InterPro" id="IPR053710">
    <property type="entry name" value="Arylamine_NAT_domain_sf"/>
</dbReference>
<protein>
    <recommendedName>
        <fullName evidence="4">Arylamine N-acetyltransferase</fullName>
    </recommendedName>
</protein>
<dbReference type="InterPro" id="IPR001447">
    <property type="entry name" value="Arylamine_N-AcTrfase"/>
</dbReference>
<dbReference type="PANTHER" id="PTHR11786:SF0">
    <property type="entry name" value="ARYLAMINE N-ACETYLTRANSFERASE 4-RELATED"/>
    <property type="match status" value="1"/>
</dbReference>
<evidence type="ECO:0008006" key="4">
    <source>
        <dbReference type="Google" id="ProtNLM"/>
    </source>
</evidence>
<comment type="caution">
    <text evidence="2">The sequence shown here is derived from an EMBL/GenBank/DDBJ whole genome shotgun (WGS) entry which is preliminary data.</text>
</comment>
<dbReference type="Gene3D" id="3.30.2140.20">
    <property type="match status" value="1"/>
</dbReference>
<reference evidence="2 3" key="1">
    <citation type="submission" date="2018-06" db="EMBL/GenBank/DDBJ databases">
        <title>Complete Genomes of Monosporascus.</title>
        <authorList>
            <person name="Robinson A.J."/>
            <person name="Natvig D.O."/>
        </authorList>
    </citation>
    <scope>NUCLEOTIDE SEQUENCE [LARGE SCALE GENOMIC DNA]</scope>
    <source>
        <strain evidence="2 3">CBS 609.92</strain>
    </source>
</reference>
<organism evidence="2 3">
    <name type="scientific">Monosporascus cannonballus</name>
    <dbReference type="NCBI Taxonomy" id="155416"/>
    <lineage>
        <taxon>Eukaryota</taxon>
        <taxon>Fungi</taxon>
        <taxon>Dikarya</taxon>
        <taxon>Ascomycota</taxon>
        <taxon>Pezizomycotina</taxon>
        <taxon>Sordariomycetes</taxon>
        <taxon>Xylariomycetidae</taxon>
        <taxon>Xylariales</taxon>
        <taxon>Xylariales incertae sedis</taxon>
        <taxon>Monosporascus</taxon>
    </lineage>
</organism>